<evidence type="ECO:0000313" key="2">
    <source>
        <dbReference type="EMBL" id="MDP2522417.1"/>
    </source>
</evidence>
<evidence type="ECO:0000313" key="3">
    <source>
        <dbReference type="Proteomes" id="UP001177341"/>
    </source>
</evidence>
<organism evidence="2 3">
    <name type="scientific">Neptunomonas phycophila</name>
    <dbReference type="NCBI Taxonomy" id="1572645"/>
    <lineage>
        <taxon>Bacteria</taxon>
        <taxon>Pseudomonadati</taxon>
        <taxon>Pseudomonadota</taxon>
        <taxon>Gammaproteobacteria</taxon>
        <taxon>Oceanospirillales</taxon>
        <taxon>Oceanospirillaceae</taxon>
        <taxon>Neptunomonas</taxon>
    </lineage>
</organism>
<keyword evidence="1" id="KW-0732">Signal</keyword>
<proteinExistence type="predicted"/>
<protein>
    <submittedName>
        <fullName evidence="2">Uncharacterized protein</fullName>
    </submittedName>
</protein>
<comment type="caution">
    <text evidence="2">The sequence shown here is derived from an EMBL/GenBank/DDBJ whole genome shotgun (WGS) entry which is preliminary data.</text>
</comment>
<feature type="chain" id="PRO_5046273278" evidence="1">
    <location>
        <begin position="23"/>
        <end position="133"/>
    </location>
</feature>
<dbReference type="EMBL" id="JAUYVO010000004">
    <property type="protein sequence ID" value="MDP2522417.1"/>
    <property type="molecule type" value="Genomic_DNA"/>
</dbReference>
<feature type="signal peptide" evidence="1">
    <location>
        <begin position="1"/>
        <end position="22"/>
    </location>
</feature>
<evidence type="ECO:0000256" key="1">
    <source>
        <dbReference type="SAM" id="SignalP"/>
    </source>
</evidence>
<gene>
    <name evidence="2" type="ORF">Q8W30_07505</name>
</gene>
<dbReference type="RefSeq" id="WP_305450507.1">
    <property type="nucleotide sequence ID" value="NZ_JAUYVO010000004.1"/>
</dbReference>
<dbReference type="Proteomes" id="UP001177341">
    <property type="component" value="Unassembled WGS sequence"/>
</dbReference>
<reference evidence="2" key="1">
    <citation type="submission" date="2023-07" db="EMBL/GenBank/DDBJ databases">
        <title>Genome content predicts the carbon catabolic preferences of heterotrophic bacteria.</title>
        <authorList>
            <person name="Gralka M."/>
        </authorList>
    </citation>
    <scope>NUCLEOTIDE SEQUENCE</scope>
    <source>
        <strain evidence="2">5G01</strain>
    </source>
</reference>
<keyword evidence="3" id="KW-1185">Reference proteome</keyword>
<name>A0ABT9ETN6_9GAMM</name>
<sequence length="133" mass="14713">MIKQISLTSTIILALISAPLHAHDSAKVFALDILKKKSDTPVSQDGCLDLSEDIKPTLKQIFDQRLSEYFSDEAPLVIYQKCAGQGDHKGWACSITFNTLNPEEKTDGESPSTMSFWVTSALEIDPDYPVTCF</sequence>
<accession>A0ABT9ETN6</accession>